<dbReference type="InterPro" id="IPR036691">
    <property type="entry name" value="Endo/exonu/phosph_ase_sf"/>
</dbReference>
<dbReference type="InterPro" id="IPR005135">
    <property type="entry name" value="Endo/exonuclease/phosphatase"/>
</dbReference>
<reference evidence="2" key="1">
    <citation type="journal article" date="2020" name="mSystems">
        <title>Genome- and Community-Level Interaction Insights into Carbon Utilization and Element Cycling Functions of Hydrothermarchaeota in Hydrothermal Sediment.</title>
        <authorList>
            <person name="Zhou Z."/>
            <person name="Liu Y."/>
            <person name="Xu W."/>
            <person name="Pan J."/>
            <person name="Luo Z.H."/>
            <person name="Li M."/>
        </authorList>
    </citation>
    <scope>NUCLEOTIDE SEQUENCE [LARGE SCALE GENOMIC DNA]</scope>
    <source>
        <strain evidence="2">SpSt-488</strain>
    </source>
</reference>
<feature type="domain" description="Endonuclease/exonuclease/phosphatase" evidence="1">
    <location>
        <begin position="6"/>
        <end position="273"/>
    </location>
</feature>
<name>A0A7C4CAP2_UNCW3</name>
<dbReference type="PANTHER" id="PTHR42834:SF1">
    <property type="entry name" value="ENDONUCLEASE_EXONUCLEASE_PHOSPHATASE FAMILY PROTEIN (AFU_ORTHOLOGUE AFUA_3G09210)"/>
    <property type="match status" value="1"/>
</dbReference>
<protein>
    <recommendedName>
        <fullName evidence="1">Endonuclease/exonuclease/phosphatase domain-containing protein</fullName>
    </recommendedName>
</protein>
<proteinExistence type="predicted"/>
<evidence type="ECO:0000313" key="2">
    <source>
        <dbReference type="EMBL" id="HGK28012.1"/>
    </source>
</evidence>
<sequence length="305" mass="33871">MRLKLATFNLNNLGRADVPDPGHYSAKLEYLAEVLRRINADVIVVNEVREAESFEELAGLLGGYSTRFLGDAPADRRSVRTGILARFENSAQGQWHDYPAVLPGRPELVKLRFSRPVPWLRLEMGGAGRVFVAGVHLKSWRAANEDMPEGETLRRRSLLGRSLASAVRSAEAAGLRCLLDGIMDTGLADHYAVMGDFNDRLDSNAVVFVCGLEDEDAGELKLNEVRRLYPAGWWAGEGRRFSYVRHGRRELFDHILVSRGLSLGLVAAGAESQLLEPVHARRYDEGGQYGRSDHAPAWAEFRMSG</sequence>
<comment type="caution">
    <text evidence="2">The sequence shown here is derived from an EMBL/GenBank/DDBJ whole genome shotgun (WGS) entry which is preliminary data.</text>
</comment>
<dbReference type="Pfam" id="PF03372">
    <property type="entry name" value="Exo_endo_phos"/>
    <property type="match status" value="1"/>
</dbReference>
<dbReference type="EMBL" id="DSUT01000071">
    <property type="protein sequence ID" value="HGK28012.1"/>
    <property type="molecule type" value="Genomic_DNA"/>
</dbReference>
<organism evidence="2">
    <name type="scientific">candidate division WOR-3 bacterium</name>
    <dbReference type="NCBI Taxonomy" id="2052148"/>
    <lineage>
        <taxon>Bacteria</taxon>
        <taxon>Bacteria division WOR-3</taxon>
    </lineage>
</organism>
<dbReference type="GO" id="GO:0003824">
    <property type="term" value="F:catalytic activity"/>
    <property type="evidence" value="ECO:0007669"/>
    <property type="project" value="InterPro"/>
</dbReference>
<evidence type="ECO:0000259" key="1">
    <source>
        <dbReference type="Pfam" id="PF03372"/>
    </source>
</evidence>
<dbReference type="SUPFAM" id="SSF56219">
    <property type="entry name" value="DNase I-like"/>
    <property type="match status" value="1"/>
</dbReference>
<dbReference type="PANTHER" id="PTHR42834">
    <property type="entry name" value="ENDONUCLEASE/EXONUCLEASE/PHOSPHATASE FAMILY PROTEIN (AFU_ORTHOLOGUE AFUA_3G09210)"/>
    <property type="match status" value="1"/>
</dbReference>
<accession>A0A7C4CAP2</accession>
<gene>
    <name evidence="2" type="ORF">ENS41_03570</name>
</gene>
<dbReference type="AlphaFoldDB" id="A0A7C4CAP2"/>
<dbReference type="Gene3D" id="3.60.10.10">
    <property type="entry name" value="Endonuclease/exonuclease/phosphatase"/>
    <property type="match status" value="1"/>
</dbReference>